<dbReference type="InterPro" id="IPR011335">
    <property type="entry name" value="Restrct_endonuc-II-like"/>
</dbReference>
<comment type="caution">
    <text evidence="3">The sequence shown here is derived from an EMBL/GenBank/DDBJ whole genome shotgun (WGS) entry which is preliminary data.</text>
</comment>
<dbReference type="InterPro" id="IPR003509">
    <property type="entry name" value="UPF0102_YraN-like"/>
</dbReference>
<dbReference type="NCBIfam" id="NF009150">
    <property type="entry name" value="PRK12497.1-3"/>
    <property type="match status" value="1"/>
</dbReference>
<keyword evidence="3" id="KW-0540">Nuclease</keyword>
<dbReference type="SUPFAM" id="SSF52980">
    <property type="entry name" value="Restriction endonuclease-like"/>
    <property type="match status" value="1"/>
</dbReference>
<dbReference type="GO" id="GO:0004519">
    <property type="term" value="F:endonuclease activity"/>
    <property type="evidence" value="ECO:0007669"/>
    <property type="project" value="UniProtKB-KW"/>
</dbReference>
<dbReference type="NCBIfam" id="TIGR00252">
    <property type="entry name" value="YraN family protein"/>
    <property type="match status" value="1"/>
</dbReference>
<dbReference type="AlphaFoldDB" id="A0A4R6ZA39"/>
<dbReference type="Gene3D" id="3.40.1350.10">
    <property type="match status" value="1"/>
</dbReference>
<keyword evidence="4" id="KW-1185">Reference proteome</keyword>
<organism evidence="3 4">
    <name type="scientific">Tahibacter aquaticus</name>
    <dbReference type="NCBI Taxonomy" id="520092"/>
    <lineage>
        <taxon>Bacteria</taxon>
        <taxon>Pseudomonadati</taxon>
        <taxon>Pseudomonadota</taxon>
        <taxon>Gammaproteobacteria</taxon>
        <taxon>Lysobacterales</taxon>
        <taxon>Rhodanobacteraceae</taxon>
        <taxon>Tahibacter</taxon>
    </lineage>
</organism>
<proteinExistence type="inferred from homology"/>
<dbReference type="EMBL" id="SNZH01000001">
    <property type="protein sequence ID" value="TDR48745.1"/>
    <property type="molecule type" value="Genomic_DNA"/>
</dbReference>
<dbReference type="Proteomes" id="UP000295293">
    <property type="component" value="Unassembled WGS sequence"/>
</dbReference>
<dbReference type="RefSeq" id="WP_133816855.1">
    <property type="nucleotide sequence ID" value="NZ_SNZH01000001.1"/>
</dbReference>
<name>A0A4R6ZA39_9GAMM</name>
<evidence type="ECO:0000256" key="1">
    <source>
        <dbReference type="ARBA" id="ARBA00006738"/>
    </source>
</evidence>
<gene>
    <name evidence="3" type="ORF">DFR29_101369</name>
</gene>
<dbReference type="HAMAP" id="MF_00048">
    <property type="entry name" value="UPF0102"/>
    <property type="match status" value="1"/>
</dbReference>
<dbReference type="OrthoDB" id="9794876at2"/>
<keyword evidence="3" id="KW-0255">Endonuclease</keyword>
<reference evidence="3 4" key="1">
    <citation type="submission" date="2019-03" db="EMBL/GenBank/DDBJ databases">
        <title>Genomic Encyclopedia of Type Strains, Phase IV (KMG-IV): sequencing the most valuable type-strain genomes for metagenomic binning, comparative biology and taxonomic classification.</title>
        <authorList>
            <person name="Goeker M."/>
        </authorList>
    </citation>
    <scope>NUCLEOTIDE SEQUENCE [LARGE SCALE GENOMIC DNA]</scope>
    <source>
        <strain evidence="3 4">DSM 21667</strain>
    </source>
</reference>
<dbReference type="PANTHER" id="PTHR34039">
    <property type="entry name" value="UPF0102 PROTEIN YRAN"/>
    <property type="match status" value="1"/>
</dbReference>
<accession>A0A4R6ZA39</accession>
<dbReference type="InterPro" id="IPR011856">
    <property type="entry name" value="tRNA_endonuc-like_dom_sf"/>
</dbReference>
<evidence type="ECO:0000313" key="3">
    <source>
        <dbReference type="EMBL" id="TDR48745.1"/>
    </source>
</evidence>
<keyword evidence="3" id="KW-0378">Hydrolase</keyword>
<dbReference type="Pfam" id="PF02021">
    <property type="entry name" value="UPF0102"/>
    <property type="match status" value="1"/>
</dbReference>
<sequence length="118" mass="13406">MRSVGTQWEQAAQAELERAGLRLIARNWHCHYGELDLVMREGDVLVFVEVRYRDAAASADGTDSISPAKQRKLIRTADMFLAAHPDFANHTCRFDSIAYSGCIEKPQCRWERAAFDAF</sequence>
<dbReference type="PANTHER" id="PTHR34039:SF1">
    <property type="entry name" value="UPF0102 PROTEIN YRAN"/>
    <property type="match status" value="1"/>
</dbReference>
<comment type="similarity">
    <text evidence="1 2">Belongs to the UPF0102 family.</text>
</comment>
<protein>
    <recommendedName>
        <fullName evidence="2">UPF0102 protein DFR29_101369</fullName>
    </recommendedName>
</protein>
<dbReference type="GO" id="GO:0003676">
    <property type="term" value="F:nucleic acid binding"/>
    <property type="evidence" value="ECO:0007669"/>
    <property type="project" value="InterPro"/>
</dbReference>
<evidence type="ECO:0000313" key="4">
    <source>
        <dbReference type="Proteomes" id="UP000295293"/>
    </source>
</evidence>
<evidence type="ECO:0000256" key="2">
    <source>
        <dbReference type="HAMAP-Rule" id="MF_00048"/>
    </source>
</evidence>